<feature type="compositionally biased region" description="Low complexity" evidence="1">
    <location>
        <begin position="58"/>
        <end position="72"/>
    </location>
</feature>
<organism evidence="3 4">
    <name type="scientific">Kalanchoe fedtschenkoi</name>
    <name type="common">Lavender scallops</name>
    <name type="synonym">South American air plant</name>
    <dbReference type="NCBI Taxonomy" id="63787"/>
    <lineage>
        <taxon>Eukaryota</taxon>
        <taxon>Viridiplantae</taxon>
        <taxon>Streptophyta</taxon>
        <taxon>Embryophyta</taxon>
        <taxon>Tracheophyta</taxon>
        <taxon>Spermatophyta</taxon>
        <taxon>Magnoliopsida</taxon>
        <taxon>eudicotyledons</taxon>
        <taxon>Gunneridae</taxon>
        <taxon>Pentapetalae</taxon>
        <taxon>Saxifragales</taxon>
        <taxon>Crassulaceae</taxon>
        <taxon>Kalanchoe</taxon>
    </lineage>
</organism>
<evidence type="ECO:0000313" key="4">
    <source>
        <dbReference type="Proteomes" id="UP000594263"/>
    </source>
</evidence>
<name>A0A7N0TEH8_KALFE</name>
<feature type="compositionally biased region" description="Basic and acidic residues" evidence="1">
    <location>
        <begin position="335"/>
        <end position="349"/>
    </location>
</feature>
<dbReference type="InterPro" id="IPR050942">
    <property type="entry name" value="F-box_BR-signaling"/>
</dbReference>
<accession>A0A7N0TEH8</accession>
<evidence type="ECO:0000256" key="1">
    <source>
        <dbReference type="SAM" id="MobiDB-lite"/>
    </source>
</evidence>
<evidence type="ECO:0000259" key="2">
    <source>
        <dbReference type="Pfam" id="PF03478"/>
    </source>
</evidence>
<dbReference type="PANTHER" id="PTHR44259:SF93">
    <property type="entry name" value="PROTEIN, PUTATIVE (DUF295)-RELATED"/>
    <property type="match status" value="1"/>
</dbReference>
<dbReference type="Proteomes" id="UP000594263">
    <property type="component" value="Unplaced"/>
</dbReference>
<dbReference type="AlphaFoldDB" id="A0A7N0TEH8"/>
<proteinExistence type="predicted"/>
<feature type="domain" description="KIB1-4 beta-propeller" evidence="2">
    <location>
        <begin position="122"/>
        <end position="288"/>
    </location>
</feature>
<dbReference type="InterPro" id="IPR005174">
    <property type="entry name" value="KIB1-4_b-propeller"/>
</dbReference>
<dbReference type="Pfam" id="PF03478">
    <property type="entry name" value="Beta-prop_KIB1-4"/>
    <property type="match status" value="1"/>
</dbReference>
<feature type="region of interest" description="Disordered" evidence="1">
    <location>
        <begin position="48"/>
        <end position="84"/>
    </location>
</feature>
<keyword evidence="4" id="KW-1185">Reference proteome</keyword>
<evidence type="ECO:0000313" key="3">
    <source>
        <dbReference type="EnsemblPlants" id="Kaladp0034s0022.1.v1.1"/>
    </source>
</evidence>
<dbReference type="PANTHER" id="PTHR44259">
    <property type="entry name" value="OS07G0183000 PROTEIN-RELATED"/>
    <property type="match status" value="1"/>
</dbReference>
<dbReference type="EnsemblPlants" id="Kaladp0034s0022.1.v1.1">
    <property type="protein sequence ID" value="Kaladp0034s0022.1.v1.1"/>
    <property type="gene ID" value="Kaladp0034s0022.v1.1"/>
</dbReference>
<feature type="compositionally biased region" description="Acidic residues" evidence="1">
    <location>
        <begin position="286"/>
        <end position="334"/>
    </location>
</feature>
<protein>
    <recommendedName>
        <fullName evidence="2">KIB1-4 beta-propeller domain-containing protein</fullName>
    </recommendedName>
</protein>
<reference evidence="3" key="1">
    <citation type="submission" date="2021-01" db="UniProtKB">
        <authorList>
            <consortium name="EnsemblPlants"/>
        </authorList>
    </citation>
    <scope>IDENTIFICATION</scope>
</reference>
<sequence>MGAVKIICFGGRSGRIDCAKIYGGRGDGESLSDCFKLKLKIRYNPSRCYPPSIPEPPSSSTTSQHHSTLQPTEGAKSTILDNPSGLRVQGRVGLEMSLWESLSDDIGHLIIERLSSILDLVLSVSYIHLPVMDARLHQCLHPQFEISRLIVSPNSTQDDYMVVAIYDDQNEIATVKSGEESWFLIKPAHQDRDRGTGYSDIIFHKGLVYAVTVKHKIVAFDVGVRPPKVKILLPQIERPAKLNNLVQSTNMELLLVERHRGRETDGVAEHNEEEEEYDGGEVVQYDAEEYLEDYEGSSDDEEDGDWEEGDGEEEGYDGEENEEVDSEEEGDGEENEKVDGDEGEVEGHKRVPGSRFNYQVKVYRLMTNELSGKIMKKIELSSLNGDALFLGDNMSVSFSAAPC</sequence>
<dbReference type="Gramene" id="Kaladp0034s0022.1.v1.1">
    <property type="protein sequence ID" value="Kaladp0034s0022.1.v1.1"/>
    <property type="gene ID" value="Kaladp0034s0022.v1.1"/>
</dbReference>
<feature type="region of interest" description="Disordered" evidence="1">
    <location>
        <begin position="264"/>
        <end position="351"/>
    </location>
</feature>